<evidence type="ECO:0000313" key="1">
    <source>
        <dbReference type="EMBL" id="OUM20104.1"/>
    </source>
</evidence>
<organism evidence="1 2">
    <name type="scientific">Butyricicoccus porcorum</name>
    <dbReference type="NCBI Taxonomy" id="1945634"/>
    <lineage>
        <taxon>Bacteria</taxon>
        <taxon>Bacillati</taxon>
        <taxon>Bacillota</taxon>
        <taxon>Clostridia</taxon>
        <taxon>Eubacteriales</taxon>
        <taxon>Butyricicoccaceae</taxon>
        <taxon>Butyricicoccus</taxon>
    </lineage>
</organism>
<reference evidence="1 2" key="1">
    <citation type="submission" date="2017-05" db="EMBL/GenBank/DDBJ databases">
        <title>Butyricicoccus porcorum sp. nov. a butyrate-producing bacterium from the swine intestinal tract.</title>
        <authorList>
            <person name="Trachsel J."/>
            <person name="Humphrey S."/>
            <person name="Allen H.K."/>
        </authorList>
    </citation>
    <scope>NUCLEOTIDE SEQUENCE [LARGE SCALE GENOMIC DNA]</scope>
    <source>
        <strain evidence="1">BB10</strain>
    </source>
</reference>
<dbReference type="RefSeq" id="WP_087020014.1">
    <property type="nucleotide sequence ID" value="NZ_NHOC01000007.1"/>
</dbReference>
<dbReference type="EMBL" id="NHOC01000007">
    <property type="protein sequence ID" value="OUM20104.1"/>
    <property type="molecule type" value="Genomic_DNA"/>
</dbReference>
<proteinExistence type="predicted"/>
<dbReference type="Proteomes" id="UP000194903">
    <property type="component" value="Unassembled WGS sequence"/>
</dbReference>
<evidence type="ECO:0000313" key="2">
    <source>
        <dbReference type="Proteomes" id="UP000194903"/>
    </source>
</evidence>
<accession>A0A252F2T5</accession>
<gene>
    <name evidence="1" type="ORF">CBW42_08560</name>
</gene>
<sequence>MIPLQSYCGVQKVSILRLKNNDIACVKGTSKKKELKPYNIPLVHIYNTDNAARVGRRSWENWKKKSKHNKQQLYGDNKKYSVIATNGQKYFFSGSQHQKITNAKKWCEEMGYELLLYASDNPSGTFAIKDSNGEIIKKCYTVKQLQMYVKQKKLSK</sequence>
<dbReference type="AlphaFoldDB" id="A0A252F2T5"/>
<comment type="caution">
    <text evidence="1">The sequence shown here is derived from an EMBL/GenBank/DDBJ whole genome shotgun (WGS) entry which is preliminary data.</text>
</comment>
<name>A0A252F2T5_9FIRM</name>
<protein>
    <submittedName>
        <fullName evidence="1">Uncharacterized protein</fullName>
    </submittedName>
</protein>
<keyword evidence="2" id="KW-1185">Reference proteome</keyword>